<comment type="caution">
    <text evidence="2">The sequence shown here is derived from an EMBL/GenBank/DDBJ whole genome shotgun (WGS) entry which is preliminary data.</text>
</comment>
<sequence length="347" mass="39705">MQESLQIAAGVLENHIQHTNEDGLFHIDVYKLADENRIAHREILGACIKALREGFLVMEWVYHCPHCGGVPKETVTLHEATHDDYCPACKVSFPNIIDRNIEVFFSLHPSKTGQNQVLKDRYHSLIRTSITEHMHFDWQSPATIYAVDVIQHPLYREYFGSETLPQDQSLELMNSTILFTDIKGSTRMYSDLGDAKAFGLVREHFRILFEYIEKFDGLPVKTIGDAVMGSFIDGRHAIQAAIEAQRALRAYYQTRPENERIEIKIGIHSGPTILVTLNNRLDYFGSTVNLAARIQGIAQPNEIVLSEQVFSPPEHKALLRNYVQRVFRSNHRFKGLDGTYDVYHVRP</sequence>
<evidence type="ECO:0000259" key="1">
    <source>
        <dbReference type="PROSITE" id="PS50125"/>
    </source>
</evidence>
<dbReference type="PROSITE" id="PS50125">
    <property type="entry name" value="GUANYLATE_CYCLASE_2"/>
    <property type="match status" value="1"/>
</dbReference>
<dbReference type="AlphaFoldDB" id="A0A7C3DZH1"/>
<dbReference type="PANTHER" id="PTHR43081:SF19">
    <property type="entry name" value="PH-SENSITIVE ADENYLATE CYCLASE RV1264"/>
    <property type="match status" value="1"/>
</dbReference>
<dbReference type="GO" id="GO:0004016">
    <property type="term" value="F:adenylate cyclase activity"/>
    <property type="evidence" value="ECO:0007669"/>
    <property type="project" value="UniProtKB-ARBA"/>
</dbReference>
<dbReference type="GO" id="GO:0035556">
    <property type="term" value="P:intracellular signal transduction"/>
    <property type="evidence" value="ECO:0007669"/>
    <property type="project" value="InterPro"/>
</dbReference>
<name>A0A7C3DZH1_9SPIR</name>
<organism evidence="2">
    <name type="scientific">Gracilinema caldarium</name>
    <dbReference type="NCBI Taxonomy" id="215591"/>
    <lineage>
        <taxon>Bacteria</taxon>
        <taxon>Pseudomonadati</taxon>
        <taxon>Spirochaetota</taxon>
        <taxon>Spirochaetia</taxon>
        <taxon>Spirochaetales</taxon>
        <taxon>Breznakiellaceae</taxon>
        <taxon>Gracilinema</taxon>
    </lineage>
</organism>
<dbReference type="EMBL" id="DSVL01000052">
    <property type="protein sequence ID" value="HFH28208.1"/>
    <property type="molecule type" value="Genomic_DNA"/>
</dbReference>
<dbReference type="CDD" id="cd07302">
    <property type="entry name" value="CHD"/>
    <property type="match status" value="1"/>
</dbReference>
<dbReference type="InterPro" id="IPR001054">
    <property type="entry name" value="A/G_cyclase"/>
</dbReference>
<proteinExistence type="predicted"/>
<accession>A0A7C3DZH1</accession>
<reference evidence="2" key="1">
    <citation type="journal article" date="2020" name="mSystems">
        <title>Genome- and Community-Level Interaction Insights into Carbon Utilization and Element Cycling Functions of Hydrothermarchaeota in Hydrothermal Sediment.</title>
        <authorList>
            <person name="Zhou Z."/>
            <person name="Liu Y."/>
            <person name="Xu W."/>
            <person name="Pan J."/>
            <person name="Luo Z.H."/>
            <person name="Li M."/>
        </authorList>
    </citation>
    <scope>NUCLEOTIDE SEQUENCE [LARGE SCALE GENOMIC DNA]</scope>
    <source>
        <strain evidence="2">SpSt-503</strain>
    </source>
</reference>
<dbReference type="Pfam" id="PF19363">
    <property type="entry name" value="DUF5939"/>
    <property type="match status" value="1"/>
</dbReference>
<dbReference type="Pfam" id="PF00211">
    <property type="entry name" value="Guanylate_cyc"/>
    <property type="match status" value="1"/>
</dbReference>
<dbReference type="InterPro" id="IPR029787">
    <property type="entry name" value="Nucleotide_cyclase"/>
</dbReference>
<evidence type="ECO:0000313" key="2">
    <source>
        <dbReference type="EMBL" id="HFH28208.1"/>
    </source>
</evidence>
<dbReference type="Gene3D" id="3.30.70.1230">
    <property type="entry name" value="Nucleotide cyclase"/>
    <property type="match status" value="1"/>
</dbReference>
<dbReference type="SMART" id="SM00044">
    <property type="entry name" value="CYCc"/>
    <property type="match status" value="1"/>
</dbReference>
<gene>
    <name evidence="2" type="ORF">ENS59_01655</name>
</gene>
<feature type="domain" description="Guanylate cyclase" evidence="1">
    <location>
        <begin position="176"/>
        <end position="295"/>
    </location>
</feature>
<dbReference type="PANTHER" id="PTHR43081">
    <property type="entry name" value="ADENYLATE CYCLASE, TERMINAL-DIFFERENTIATION SPECIFIC-RELATED"/>
    <property type="match status" value="1"/>
</dbReference>
<dbReference type="SUPFAM" id="SSF55073">
    <property type="entry name" value="Nucleotide cyclase"/>
    <property type="match status" value="1"/>
</dbReference>
<dbReference type="InterPro" id="IPR050697">
    <property type="entry name" value="Adenylyl/Guanylyl_Cyclase_3/4"/>
</dbReference>
<protein>
    <submittedName>
        <fullName evidence="2">Adenylate/guanylate cyclase domain-containing protein</fullName>
    </submittedName>
</protein>
<dbReference type="GO" id="GO:0006171">
    <property type="term" value="P:cAMP biosynthetic process"/>
    <property type="evidence" value="ECO:0007669"/>
    <property type="project" value="TreeGrafter"/>
</dbReference>
<dbReference type="InterPro" id="IPR045983">
    <property type="entry name" value="GUC-dom-containing_N"/>
</dbReference>